<sequence length="443" mass="48824">MGHAAPGDTCKKTEFKCHDGQQCVPSSFHCDGTNDCRDGSDESNWEQLNGAPATREDLMMVLADLDGFLIRAHHVEEQDSTSAQGHNGQCQCKEFATGPNCDQCTANSFHLSPQNPKGCIPCFCMGITKQCQPLEPVIFEWQRVGYSILPDGAEDDGRGRLTLPVVGPADLGVYRCKAYTSTKYASDDAHLDVATDYVQTTPAGPRVEPIEQTVDEGTPSRIRCWVPGQPDAIVQWTRVDQQPINDQAIVRDGYVTIQKTRGSDEGDYLCTATNPRDGQPQRAPLARINVQAPKFVQPQIEQGEDIHVPTTTTTTPCYTFPPKIIRIPVPYPVTQIPNQYRDPYDRRTQPVAQSQWEPAEMKFDENAEAVLNCPVYTVPGSKSSTSFRPGTDLFVGGLAPGIPKHQQAAVEPYEGCISESSELEETIEFKFKTSRMNGARPSL</sequence>
<evidence type="ECO:0000256" key="4">
    <source>
        <dbReference type="ARBA" id="ARBA00022729"/>
    </source>
</evidence>
<dbReference type="SMART" id="SM00408">
    <property type="entry name" value="IGc2"/>
    <property type="match status" value="2"/>
</dbReference>
<dbReference type="InterPro" id="IPR002172">
    <property type="entry name" value="LDrepeatLR_classA_rpt"/>
</dbReference>
<dbReference type="PROSITE" id="PS50068">
    <property type="entry name" value="LDLRA_2"/>
    <property type="match status" value="1"/>
</dbReference>
<dbReference type="AlphaFoldDB" id="A0AA36GB26"/>
<keyword evidence="6" id="KW-1133">Transmembrane helix</keyword>
<evidence type="ECO:0000256" key="3">
    <source>
        <dbReference type="ARBA" id="ARBA00022692"/>
    </source>
</evidence>
<keyword evidence="4" id="KW-0732">Signal</keyword>
<dbReference type="SMART" id="SM00409">
    <property type="entry name" value="IG"/>
    <property type="match status" value="2"/>
</dbReference>
<evidence type="ECO:0000313" key="14">
    <source>
        <dbReference type="EMBL" id="CAJ0585771.1"/>
    </source>
</evidence>
<keyword evidence="11" id="KW-0393">Immunoglobulin domain</keyword>
<dbReference type="SUPFAM" id="SSF57424">
    <property type="entry name" value="LDL receptor-like module"/>
    <property type="match status" value="1"/>
</dbReference>
<dbReference type="PROSITE" id="PS01248">
    <property type="entry name" value="EGF_LAM_1"/>
    <property type="match status" value="1"/>
</dbReference>
<evidence type="ECO:0000313" key="15">
    <source>
        <dbReference type="Proteomes" id="UP001177023"/>
    </source>
</evidence>
<dbReference type="SMART" id="SM00192">
    <property type="entry name" value="LDLa"/>
    <property type="match status" value="1"/>
</dbReference>
<evidence type="ECO:0000256" key="2">
    <source>
        <dbReference type="ARBA" id="ARBA00004308"/>
    </source>
</evidence>
<feature type="domain" description="Ig-like" evidence="13">
    <location>
        <begin position="99"/>
        <end position="192"/>
    </location>
</feature>
<evidence type="ECO:0000256" key="8">
    <source>
        <dbReference type="ARBA" id="ARBA00023157"/>
    </source>
</evidence>
<keyword evidence="10" id="KW-0325">Glycoprotein</keyword>
<accession>A0AA36GB26</accession>
<dbReference type="GO" id="GO:0007156">
    <property type="term" value="P:homophilic cell adhesion via plasma membrane adhesion molecules"/>
    <property type="evidence" value="ECO:0007669"/>
    <property type="project" value="TreeGrafter"/>
</dbReference>
<protein>
    <recommendedName>
        <fullName evidence="13">Ig-like domain-containing protein</fullName>
    </recommendedName>
</protein>
<gene>
    <name evidence="14" type="ORF">MSPICULIGERA_LOCUS23782</name>
</gene>
<comment type="caution">
    <text evidence="14">The sequence shown here is derived from an EMBL/GenBank/DDBJ whole genome shotgun (WGS) entry which is preliminary data.</text>
</comment>
<dbReference type="Proteomes" id="UP001177023">
    <property type="component" value="Unassembled WGS sequence"/>
</dbReference>
<feature type="non-terminal residue" evidence="14">
    <location>
        <position position="443"/>
    </location>
</feature>
<dbReference type="FunFam" id="4.10.400.10:FF:000045">
    <property type="entry name" value="Low-density lipoprotein receptor-related protein 2"/>
    <property type="match status" value="1"/>
</dbReference>
<keyword evidence="8" id="KW-1015">Disulfide bond</keyword>
<dbReference type="CDD" id="cd00055">
    <property type="entry name" value="EGF_Lam"/>
    <property type="match status" value="1"/>
</dbReference>
<evidence type="ECO:0000256" key="11">
    <source>
        <dbReference type="ARBA" id="ARBA00023319"/>
    </source>
</evidence>
<keyword evidence="7" id="KW-0472">Membrane</keyword>
<dbReference type="CDD" id="cd00112">
    <property type="entry name" value="LDLa"/>
    <property type="match status" value="1"/>
</dbReference>
<dbReference type="Pfam" id="PF13927">
    <property type="entry name" value="Ig_3"/>
    <property type="match status" value="1"/>
</dbReference>
<dbReference type="InterPro" id="IPR013783">
    <property type="entry name" value="Ig-like_fold"/>
</dbReference>
<dbReference type="InterPro" id="IPR003599">
    <property type="entry name" value="Ig_sub"/>
</dbReference>
<dbReference type="Pfam" id="PF00053">
    <property type="entry name" value="EGF_laminin"/>
    <property type="match status" value="1"/>
</dbReference>
<dbReference type="Gene3D" id="2.60.40.10">
    <property type="entry name" value="Immunoglobulins"/>
    <property type="match status" value="2"/>
</dbReference>
<evidence type="ECO:0000256" key="9">
    <source>
        <dbReference type="ARBA" id="ARBA00023170"/>
    </source>
</evidence>
<name>A0AA36GB26_9BILA</name>
<evidence type="ECO:0000256" key="10">
    <source>
        <dbReference type="ARBA" id="ARBA00023180"/>
    </source>
</evidence>
<dbReference type="PANTHER" id="PTHR45080:SF8">
    <property type="entry name" value="IG-LIKE DOMAIN-CONTAINING PROTEIN"/>
    <property type="match status" value="1"/>
</dbReference>
<dbReference type="Pfam" id="PF00057">
    <property type="entry name" value="Ldl_recept_a"/>
    <property type="match status" value="1"/>
</dbReference>
<reference evidence="14" key="1">
    <citation type="submission" date="2023-06" db="EMBL/GenBank/DDBJ databases">
        <authorList>
            <person name="Delattre M."/>
        </authorList>
    </citation>
    <scope>NUCLEOTIDE SEQUENCE</scope>
    <source>
        <strain evidence="14">AF72</strain>
    </source>
</reference>
<dbReference type="InterPro" id="IPR050958">
    <property type="entry name" value="Cell_Adh-Cytoskel_Orgn"/>
</dbReference>
<comment type="subcellular location">
    <subcellularLocation>
        <location evidence="2">Endomembrane system</location>
    </subcellularLocation>
    <subcellularLocation>
        <location evidence="1">Membrane</location>
        <topology evidence="1">Single-pass membrane protein</topology>
    </subcellularLocation>
</comment>
<dbReference type="GO" id="GO:0005886">
    <property type="term" value="C:plasma membrane"/>
    <property type="evidence" value="ECO:0007669"/>
    <property type="project" value="TreeGrafter"/>
</dbReference>
<evidence type="ECO:0000256" key="5">
    <source>
        <dbReference type="ARBA" id="ARBA00022737"/>
    </source>
</evidence>
<dbReference type="PANTHER" id="PTHR45080">
    <property type="entry name" value="CONTACTIN 5"/>
    <property type="match status" value="1"/>
</dbReference>
<evidence type="ECO:0000256" key="7">
    <source>
        <dbReference type="ARBA" id="ARBA00023136"/>
    </source>
</evidence>
<keyword evidence="15" id="KW-1185">Reference proteome</keyword>
<dbReference type="GO" id="GO:0030154">
    <property type="term" value="P:cell differentiation"/>
    <property type="evidence" value="ECO:0007669"/>
    <property type="project" value="UniProtKB-ARBA"/>
</dbReference>
<organism evidence="14 15">
    <name type="scientific">Mesorhabditis spiculigera</name>
    <dbReference type="NCBI Taxonomy" id="96644"/>
    <lineage>
        <taxon>Eukaryota</taxon>
        <taxon>Metazoa</taxon>
        <taxon>Ecdysozoa</taxon>
        <taxon>Nematoda</taxon>
        <taxon>Chromadorea</taxon>
        <taxon>Rhabditida</taxon>
        <taxon>Rhabditina</taxon>
        <taxon>Rhabditomorpha</taxon>
        <taxon>Rhabditoidea</taxon>
        <taxon>Rhabditidae</taxon>
        <taxon>Mesorhabditinae</taxon>
        <taxon>Mesorhabditis</taxon>
    </lineage>
</organism>
<dbReference type="InterPro" id="IPR007110">
    <property type="entry name" value="Ig-like_dom"/>
</dbReference>
<evidence type="ECO:0000259" key="13">
    <source>
        <dbReference type="PROSITE" id="PS50835"/>
    </source>
</evidence>
<dbReference type="InterPro" id="IPR036179">
    <property type="entry name" value="Ig-like_dom_sf"/>
</dbReference>
<dbReference type="Gene3D" id="2.10.25.10">
    <property type="entry name" value="Laminin"/>
    <property type="match status" value="1"/>
</dbReference>
<evidence type="ECO:0000256" key="1">
    <source>
        <dbReference type="ARBA" id="ARBA00004167"/>
    </source>
</evidence>
<dbReference type="InterPro" id="IPR003598">
    <property type="entry name" value="Ig_sub2"/>
</dbReference>
<evidence type="ECO:0000256" key="12">
    <source>
        <dbReference type="PROSITE-ProRule" id="PRU00124"/>
    </source>
</evidence>
<proteinExistence type="predicted"/>
<dbReference type="GO" id="GO:0012505">
    <property type="term" value="C:endomembrane system"/>
    <property type="evidence" value="ECO:0007669"/>
    <property type="project" value="UniProtKB-SubCell"/>
</dbReference>
<dbReference type="InterPro" id="IPR036055">
    <property type="entry name" value="LDL_receptor-like_sf"/>
</dbReference>
<dbReference type="InterPro" id="IPR002049">
    <property type="entry name" value="LE_dom"/>
</dbReference>
<feature type="domain" description="Ig-like" evidence="13">
    <location>
        <begin position="205"/>
        <end position="286"/>
    </location>
</feature>
<keyword evidence="3" id="KW-0812">Transmembrane</keyword>
<dbReference type="SUPFAM" id="SSF48726">
    <property type="entry name" value="Immunoglobulin"/>
    <property type="match status" value="2"/>
</dbReference>
<keyword evidence="5" id="KW-0677">Repeat</keyword>
<dbReference type="EMBL" id="CATQJA010002706">
    <property type="protein sequence ID" value="CAJ0585771.1"/>
    <property type="molecule type" value="Genomic_DNA"/>
</dbReference>
<dbReference type="PROSITE" id="PS50835">
    <property type="entry name" value="IG_LIKE"/>
    <property type="match status" value="2"/>
</dbReference>
<comment type="caution">
    <text evidence="12">Lacks conserved residue(s) required for the propagation of feature annotation.</text>
</comment>
<dbReference type="Gene3D" id="4.10.400.10">
    <property type="entry name" value="Low-density Lipoprotein Receptor"/>
    <property type="match status" value="1"/>
</dbReference>
<keyword evidence="9" id="KW-0675">Receptor</keyword>
<evidence type="ECO:0000256" key="6">
    <source>
        <dbReference type="ARBA" id="ARBA00022989"/>
    </source>
</evidence>